<dbReference type="Proteomes" id="UP001396334">
    <property type="component" value="Unassembled WGS sequence"/>
</dbReference>
<dbReference type="InterPro" id="IPR027944">
    <property type="entry name" value="SEO_C"/>
</dbReference>
<keyword evidence="3" id="KW-1185">Reference proteome</keyword>
<dbReference type="Pfam" id="PF14577">
    <property type="entry name" value="SEO_C"/>
    <property type="match status" value="1"/>
</dbReference>
<proteinExistence type="predicted"/>
<comment type="caution">
    <text evidence="2">The sequence shown here is derived from an EMBL/GenBank/DDBJ whole genome shotgun (WGS) entry which is preliminary data.</text>
</comment>
<evidence type="ECO:0000313" key="2">
    <source>
        <dbReference type="EMBL" id="KAK8996119.1"/>
    </source>
</evidence>
<evidence type="ECO:0000313" key="3">
    <source>
        <dbReference type="Proteomes" id="UP001396334"/>
    </source>
</evidence>
<dbReference type="PANTHER" id="PTHR33232:SF9">
    <property type="entry name" value="PROTEIN SIEVE ELEMENT OCCLUSION B"/>
    <property type="match status" value="1"/>
</dbReference>
<evidence type="ECO:0000259" key="1">
    <source>
        <dbReference type="Pfam" id="PF14577"/>
    </source>
</evidence>
<name>A0ABR2Q628_9ROSI</name>
<protein>
    <recommendedName>
        <fullName evidence="1">Sieve element occlusion C-terminal domain-containing protein</fullName>
    </recommendedName>
</protein>
<gene>
    <name evidence="2" type="ORF">V6N11_076367</name>
</gene>
<reference evidence="2 3" key="1">
    <citation type="journal article" date="2024" name="G3 (Bethesda)">
        <title>Genome assembly of Hibiscus sabdariffa L. provides insights into metabolisms of medicinal natural products.</title>
        <authorList>
            <person name="Kim T."/>
        </authorList>
    </citation>
    <scope>NUCLEOTIDE SEQUENCE [LARGE SCALE GENOMIC DNA]</scope>
    <source>
        <strain evidence="2">TK-2024</strain>
        <tissue evidence="2">Old leaves</tissue>
    </source>
</reference>
<organism evidence="2 3">
    <name type="scientific">Hibiscus sabdariffa</name>
    <name type="common">roselle</name>
    <dbReference type="NCBI Taxonomy" id="183260"/>
    <lineage>
        <taxon>Eukaryota</taxon>
        <taxon>Viridiplantae</taxon>
        <taxon>Streptophyta</taxon>
        <taxon>Embryophyta</taxon>
        <taxon>Tracheophyta</taxon>
        <taxon>Spermatophyta</taxon>
        <taxon>Magnoliopsida</taxon>
        <taxon>eudicotyledons</taxon>
        <taxon>Gunneridae</taxon>
        <taxon>Pentapetalae</taxon>
        <taxon>rosids</taxon>
        <taxon>malvids</taxon>
        <taxon>Malvales</taxon>
        <taxon>Malvaceae</taxon>
        <taxon>Malvoideae</taxon>
        <taxon>Hibiscus</taxon>
    </lineage>
</organism>
<dbReference type="PANTHER" id="PTHR33232">
    <property type="entry name" value="PROTEIN SIEVE ELEMENT OCCLUSION B-LIKE"/>
    <property type="match status" value="1"/>
</dbReference>
<feature type="domain" description="Sieve element occlusion C-terminal" evidence="1">
    <location>
        <begin position="1"/>
        <end position="81"/>
    </location>
</feature>
<dbReference type="InterPro" id="IPR039299">
    <property type="entry name" value="SEOA"/>
</dbReference>
<accession>A0ABR2Q628</accession>
<dbReference type="EMBL" id="JBBPBN010000045">
    <property type="protein sequence ID" value="KAK8996119.1"/>
    <property type="molecule type" value="Genomic_DNA"/>
</dbReference>
<sequence length="84" mass="9963">MMNGHSSTILHAMSDYNEWKVNVDEKWFDLAFKEHHDMLHDDEQPCCRFKFSINNTRISENIKCPECSRILEKYIGLLCCHEAD</sequence>